<evidence type="ECO:0000313" key="1">
    <source>
        <dbReference type="EMBL" id="PNR45766.1"/>
    </source>
</evidence>
<dbReference type="AlphaFoldDB" id="A0A2K1JW69"/>
<gene>
    <name evidence="1" type="ORF">PHYPA_015537</name>
</gene>
<reference evidence="1 3" key="1">
    <citation type="journal article" date="2008" name="Science">
        <title>The Physcomitrella genome reveals evolutionary insights into the conquest of land by plants.</title>
        <authorList>
            <person name="Rensing S."/>
            <person name="Lang D."/>
            <person name="Zimmer A."/>
            <person name="Terry A."/>
            <person name="Salamov A."/>
            <person name="Shapiro H."/>
            <person name="Nishiyama T."/>
            <person name="Perroud P.-F."/>
            <person name="Lindquist E."/>
            <person name="Kamisugi Y."/>
            <person name="Tanahashi T."/>
            <person name="Sakakibara K."/>
            <person name="Fujita T."/>
            <person name="Oishi K."/>
            <person name="Shin-I T."/>
            <person name="Kuroki Y."/>
            <person name="Toyoda A."/>
            <person name="Suzuki Y."/>
            <person name="Hashimoto A."/>
            <person name="Yamaguchi K."/>
            <person name="Sugano A."/>
            <person name="Kohara Y."/>
            <person name="Fujiyama A."/>
            <person name="Anterola A."/>
            <person name="Aoki S."/>
            <person name="Ashton N."/>
            <person name="Barbazuk W.B."/>
            <person name="Barker E."/>
            <person name="Bennetzen J."/>
            <person name="Bezanilla M."/>
            <person name="Blankenship R."/>
            <person name="Cho S.H."/>
            <person name="Dutcher S."/>
            <person name="Estelle M."/>
            <person name="Fawcett J.A."/>
            <person name="Gundlach H."/>
            <person name="Hanada K."/>
            <person name="Heyl A."/>
            <person name="Hicks K.A."/>
            <person name="Hugh J."/>
            <person name="Lohr M."/>
            <person name="Mayer K."/>
            <person name="Melkozernov A."/>
            <person name="Murata T."/>
            <person name="Nelson D."/>
            <person name="Pils B."/>
            <person name="Prigge M."/>
            <person name="Reiss B."/>
            <person name="Renner T."/>
            <person name="Rombauts S."/>
            <person name="Rushton P."/>
            <person name="Sanderfoot A."/>
            <person name="Schween G."/>
            <person name="Shiu S.-H."/>
            <person name="Stueber K."/>
            <person name="Theodoulou F.L."/>
            <person name="Tu H."/>
            <person name="Van de Peer Y."/>
            <person name="Verrier P.J."/>
            <person name="Waters E."/>
            <person name="Wood A."/>
            <person name="Yang L."/>
            <person name="Cove D."/>
            <person name="Cuming A."/>
            <person name="Hasebe M."/>
            <person name="Lucas S."/>
            <person name="Mishler D.B."/>
            <person name="Reski R."/>
            <person name="Grigoriev I."/>
            <person name="Quatrano R.S."/>
            <person name="Boore J.L."/>
        </authorList>
    </citation>
    <scope>NUCLEOTIDE SEQUENCE [LARGE SCALE GENOMIC DNA]</scope>
    <source>
        <strain evidence="2 3">cv. Gransden 2004</strain>
    </source>
</reference>
<organism evidence="1">
    <name type="scientific">Physcomitrium patens</name>
    <name type="common">Spreading-leaved earth moss</name>
    <name type="synonym">Physcomitrella patens</name>
    <dbReference type="NCBI Taxonomy" id="3218"/>
    <lineage>
        <taxon>Eukaryota</taxon>
        <taxon>Viridiplantae</taxon>
        <taxon>Streptophyta</taxon>
        <taxon>Embryophyta</taxon>
        <taxon>Bryophyta</taxon>
        <taxon>Bryophytina</taxon>
        <taxon>Bryopsida</taxon>
        <taxon>Funariidae</taxon>
        <taxon>Funariales</taxon>
        <taxon>Funariaceae</taxon>
        <taxon>Physcomitrium</taxon>
    </lineage>
</organism>
<name>A0A2K1JW69_PHYPA</name>
<evidence type="ECO:0000313" key="3">
    <source>
        <dbReference type="Proteomes" id="UP000006727"/>
    </source>
</evidence>
<dbReference type="STRING" id="3218.A0A2K1JW69"/>
<dbReference type="EMBL" id="ABEU02000011">
    <property type="protein sequence ID" value="PNR45766.1"/>
    <property type="molecule type" value="Genomic_DNA"/>
</dbReference>
<dbReference type="Gene3D" id="1.25.40.10">
    <property type="entry name" value="Tetratricopeptide repeat domain"/>
    <property type="match status" value="1"/>
</dbReference>
<dbReference type="EnsemblPlants" id="Pp3c11_24760V3.1">
    <property type="protein sequence ID" value="Pp3c11_24760V3.1"/>
    <property type="gene ID" value="Pp3c11_24760"/>
</dbReference>
<sequence length="109" mass="12400">MHPKILLLKQKHGYVEDARVAFEILRNELVLGLLDVILKQANFEHRQGNADAACATFDAALQSEKLKEEPLDWPQTETHLDSIESGIQGRKLQLFGWLEKELENPALIL</sequence>
<keyword evidence="3" id="KW-1185">Reference proteome</keyword>
<dbReference type="PaxDb" id="3218-PP1S138_162V6.1"/>
<evidence type="ECO:0000313" key="2">
    <source>
        <dbReference type="EnsemblPlants" id="Pp3c11_24760V3.1"/>
    </source>
</evidence>
<reference evidence="2" key="3">
    <citation type="submission" date="2020-12" db="UniProtKB">
        <authorList>
            <consortium name="EnsemblPlants"/>
        </authorList>
    </citation>
    <scope>IDENTIFICATION</scope>
</reference>
<proteinExistence type="predicted"/>
<dbReference type="InParanoid" id="A0A2K1JW69"/>
<accession>A0A2K1JW69</accession>
<dbReference type="Gramene" id="Pp3c11_24760V3.1">
    <property type="protein sequence ID" value="Pp3c11_24760V3.1"/>
    <property type="gene ID" value="Pp3c11_24760"/>
</dbReference>
<reference evidence="1 3" key="2">
    <citation type="journal article" date="2018" name="Plant J.">
        <title>The Physcomitrella patens chromosome-scale assembly reveals moss genome structure and evolution.</title>
        <authorList>
            <person name="Lang D."/>
            <person name="Ullrich K.K."/>
            <person name="Murat F."/>
            <person name="Fuchs J."/>
            <person name="Jenkins J."/>
            <person name="Haas F.B."/>
            <person name="Piednoel M."/>
            <person name="Gundlach H."/>
            <person name="Van Bel M."/>
            <person name="Meyberg R."/>
            <person name="Vives C."/>
            <person name="Morata J."/>
            <person name="Symeonidi A."/>
            <person name="Hiss M."/>
            <person name="Muchero W."/>
            <person name="Kamisugi Y."/>
            <person name="Saleh O."/>
            <person name="Blanc G."/>
            <person name="Decker E.L."/>
            <person name="van Gessel N."/>
            <person name="Grimwood J."/>
            <person name="Hayes R.D."/>
            <person name="Graham S.W."/>
            <person name="Gunter L.E."/>
            <person name="McDaniel S.F."/>
            <person name="Hoernstein S.N.W."/>
            <person name="Larsson A."/>
            <person name="Li F.W."/>
            <person name="Perroud P.F."/>
            <person name="Phillips J."/>
            <person name="Ranjan P."/>
            <person name="Rokshar D.S."/>
            <person name="Rothfels C.J."/>
            <person name="Schneider L."/>
            <person name="Shu S."/>
            <person name="Stevenson D.W."/>
            <person name="Thummler F."/>
            <person name="Tillich M."/>
            <person name="Villarreal Aguilar J.C."/>
            <person name="Widiez T."/>
            <person name="Wong G.K."/>
            <person name="Wymore A."/>
            <person name="Zhang Y."/>
            <person name="Zimmer A.D."/>
            <person name="Quatrano R.S."/>
            <person name="Mayer K.F.X."/>
            <person name="Goodstein D."/>
            <person name="Casacuberta J.M."/>
            <person name="Vandepoele K."/>
            <person name="Reski R."/>
            <person name="Cuming A.C."/>
            <person name="Tuskan G.A."/>
            <person name="Maumus F."/>
            <person name="Salse J."/>
            <person name="Schmutz J."/>
            <person name="Rensing S.A."/>
        </authorList>
    </citation>
    <scope>NUCLEOTIDE SEQUENCE [LARGE SCALE GENOMIC DNA]</scope>
    <source>
        <strain evidence="2 3">cv. Gransden 2004</strain>
    </source>
</reference>
<dbReference type="Proteomes" id="UP000006727">
    <property type="component" value="Chromosome 11"/>
</dbReference>
<dbReference type="InterPro" id="IPR011990">
    <property type="entry name" value="TPR-like_helical_dom_sf"/>
</dbReference>
<protein>
    <submittedName>
        <fullName evidence="1 2">Uncharacterized protein</fullName>
    </submittedName>
</protein>